<dbReference type="RefSeq" id="WP_141982242.1">
    <property type="nucleotide sequence ID" value="NZ_AP019725.1"/>
</dbReference>
<protein>
    <recommendedName>
        <fullName evidence="3">GH16 domain-containing protein</fullName>
    </recommendedName>
</protein>
<accession>A0A4Y1VKM9</accession>
<dbReference type="InterPro" id="IPR000757">
    <property type="entry name" value="Beta-glucanase-like"/>
</dbReference>
<evidence type="ECO:0000313" key="5">
    <source>
        <dbReference type="Proteomes" id="UP000320533"/>
    </source>
</evidence>
<evidence type="ECO:0000313" key="4">
    <source>
        <dbReference type="EMBL" id="BBK89476.1"/>
    </source>
</evidence>
<dbReference type="AlphaFoldDB" id="A0A4Y1VKM9"/>
<dbReference type="InterPro" id="IPR013320">
    <property type="entry name" value="ConA-like_dom_sf"/>
</dbReference>
<proteinExistence type="inferred from homology"/>
<dbReference type="Proteomes" id="UP000320533">
    <property type="component" value="Plasmid pBUN1"/>
</dbReference>
<feature type="chain" id="PRO_5021242446" description="GH16 domain-containing protein" evidence="2">
    <location>
        <begin position="22"/>
        <end position="457"/>
    </location>
</feature>
<dbReference type="GO" id="GO:0005975">
    <property type="term" value="P:carbohydrate metabolic process"/>
    <property type="evidence" value="ECO:0007669"/>
    <property type="project" value="InterPro"/>
</dbReference>
<keyword evidence="2" id="KW-0732">Signal</keyword>
<dbReference type="PROSITE" id="PS51762">
    <property type="entry name" value="GH16_2"/>
    <property type="match status" value="1"/>
</dbReference>
<reference evidence="4 5" key="1">
    <citation type="submission" date="2019-06" db="EMBL/GenBank/DDBJ databases">
        <title>Complete genome sequence of Bacteroides uniformis NBRC 113350.</title>
        <authorList>
            <person name="Miura T."/>
            <person name="Furukawa M."/>
            <person name="Shimamura M."/>
            <person name="Ohyama Y."/>
            <person name="Yamazoe A."/>
            <person name="Kawasaki H."/>
        </authorList>
    </citation>
    <scope>NUCLEOTIDE SEQUENCE [LARGE SCALE GENOMIC DNA]</scope>
    <source>
        <strain evidence="4 5">NBRC 113350</strain>
        <plasmid evidence="5">pbun1 dna</plasmid>
    </source>
</reference>
<keyword evidence="4" id="KW-0614">Plasmid</keyword>
<dbReference type="Gene3D" id="2.60.120.200">
    <property type="match status" value="1"/>
</dbReference>
<dbReference type="KEGG" id="bun:Bun01g_38460"/>
<geneLocation type="plasmid" evidence="5">
    <name>pbun1 dna</name>
</geneLocation>
<gene>
    <name evidence="4" type="ORF">Bun01g_38460</name>
</gene>
<dbReference type="GO" id="GO:0004553">
    <property type="term" value="F:hydrolase activity, hydrolyzing O-glycosyl compounds"/>
    <property type="evidence" value="ECO:0007669"/>
    <property type="project" value="InterPro"/>
</dbReference>
<sequence length="457" mass="52811">MKKRISLTNILILCAITFANCNEVIIETGQEESVNNQEGADNNNTEEFPENTFPVSEKIKTIPLPPTGQKWIVNDMFTDDFNASELDESKWINPHPTWKGREPGLFEEERVSFKDGCMVLEGIKMNNPIVVNGTEFNISCAAVVSKEEKAHYGYYECRFKANKTTLSSTFWLSNRSGKFPTDGKQPEGAAPGMFKQELDICECIGRTGDFNGNFFYKGMNSNVHYWFTPEGENVQKDIRAKETRLYREDGGVPSDDFNVYGCWWKDKSSATFYLNNTQSGSVEFYNRDTNDPFYFTEPMGVNMVVETYPYPWIELPSDEELADETMNKTYYDWVRAYTLIDINVETEESQNKVFGNNINITNKENRILKNKENKYSTELIYTADYNCNAVVIIYNKDKKEICRNSRKLFAGYASFNLEYSVEYEKDKVYYIVAYLLPENETDINKAYQTDSYILKTL</sequence>
<dbReference type="SUPFAM" id="SSF49899">
    <property type="entry name" value="Concanavalin A-like lectins/glucanases"/>
    <property type="match status" value="1"/>
</dbReference>
<evidence type="ECO:0000256" key="1">
    <source>
        <dbReference type="ARBA" id="ARBA00006865"/>
    </source>
</evidence>
<feature type="signal peptide" evidence="2">
    <location>
        <begin position="1"/>
        <end position="21"/>
    </location>
</feature>
<evidence type="ECO:0000256" key="2">
    <source>
        <dbReference type="SAM" id="SignalP"/>
    </source>
</evidence>
<evidence type="ECO:0000259" key="3">
    <source>
        <dbReference type="PROSITE" id="PS51762"/>
    </source>
</evidence>
<name>A0A4Y1VKM9_BACUN</name>
<feature type="domain" description="GH16" evidence="3">
    <location>
        <begin position="57"/>
        <end position="342"/>
    </location>
</feature>
<organism evidence="4 5">
    <name type="scientific">Bacteroides uniformis</name>
    <dbReference type="NCBI Taxonomy" id="820"/>
    <lineage>
        <taxon>Bacteria</taxon>
        <taxon>Pseudomonadati</taxon>
        <taxon>Bacteroidota</taxon>
        <taxon>Bacteroidia</taxon>
        <taxon>Bacteroidales</taxon>
        <taxon>Bacteroidaceae</taxon>
        <taxon>Bacteroides</taxon>
    </lineage>
</organism>
<comment type="similarity">
    <text evidence="1">Belongs to the glycosyl hydrolase 16 family.</text>
</comment>
<dbReference type="EMBL" id="AP019725">
    <property type="protein sequence ID" value="BBK89476.1"/>
    <property type="molecule type" value="Genomic_DNA"/>
</dbReference>